<name>A0A172ZLX4_9BACL</name>
<dbReference type="InterPro" id="IPR006380">
    <property type="entry name" value="SPP-like_dom"/>
</dbReference>
<reference evidence="3" key="1">
    <citation type="submission" date="2015-10" db="EMBL/GenBank/DDBJ databases">
        <title>Genome of Paenibacillus bovis sp. nov.</title>
        <authorList>
            <person name="Wu Z."/>
            <person name="Gao C."/>
            <person name="Liu Z."/>
            <person name="Zheng H."/>
        </authorList>
    </citation>
    <scope>NUCLEOTIDE SEQUENCE [LARGE SCALE GENOMIC DNA]</scope>
    <source>
        <strain evidence="3">BD3526</strain>
    </source>
</reference>
<proteinExistence type="predicted"/>
<dbReference type="GO" id="GO:0003824">
    <property type="term" value="F:catalytic activity"/>
    <property type="evidence" value="ECO:0007669"/>
    <property type="project" value="UniProtKB-ARBA"/>
</dbReference>
<organism evidence="2 3">
    <name type="scientific">Paenibacillus bovis</name>
    <dbReference type="NCBI Taxonomy" id="1616788"/>
    <lineage>
        <taxon>Bacteria</taxon>
        <taxon>Bacillati</taxon>
        <taxon>Bacillota</taxon>
        <taxon>Bacilli</taxon>
        <taxon>Bacillales</taxon>
        <taxon>Paenibacillaceae</taxon>
        <taxon>Paenibacillus</taxon>
    </lineage>
</organism>
<dbReference type="InterPro" id="IPR023214">
    <property type="entry name" value="HAD_sf"/>
</dbReference>
<protein>
    <recommendedName>
        <fullName evidence="1">Sucrose phosphatase-like domain-containing protein</fullName>
    </recommendedName>
</protein>
<dbReference type="InterPro" id="IPR024197">
    <property type="entry name" value="TPP-like"/>
</dbReference>
<evidence type="ECO:0000259" key="1">
    <source>
        <dbReference type="Pfam" id="PF05116"/>
    </source>
</evidence>
<dbReference type="EMBL" id="CP013023">
    <property type="protein sequence ID" value="ANF98553.1"/>
    <property type="molecule type" value="Genomic_DNA"/>
</dbReference>
<gene>
    <name evidence="2" type="ORF">AR543_00320</name>
</gene>
<evidence type="ECO:0000313" key="2">
    <source>
        <dbReference type="EMBL" id="ANF98553.1"/>
    </source>
</evidence>
<reference evidence="2 3" key="2">
    <citation type="journal article" date="2016" name="Int. J. Syst. Evol. Microbiol.">
        <title>Paenibacillus bovis sp. nov., isolated from raw yak (Bos grunniens) milk.</title>
        <authorList>
            <person name="Gao C."/>
            <person name="Han J."/>
            <person name="Liu Z."/>
            <person name="Xu X."/>
            <person name="Hang F."/>
            <person name="Wu Z."/>
        </authorList>
    </citation>
    <scope>NUCLEOTIDE SEQUENCE [LARGE SCALE GENOMIC DNA]</scope>
    <source>
        <strain evidence="2 3">BD3526</strain>
    </source>
</reference>
<dbReference type="InterPro" id="IPR036412">
    <property type="entry name" value="HAD-like_sf"/>
</dbReference>
<dbReference type="KEGG" id="pbv:AR543_00320"/>
<sequence length="279" mass="31770">MIYASDLDQTLIYSERSRGMDVDDRIMIPAEQVDGRVISHISIRALEQLKQIAESIPFVPVTTRVLDLYHRIHIFREQIVPKYAITSNGAHILIDGQVNREWHEQVMQDVRDQAAPPSEAIAAFHRVSDPEWIIRESYWEDTFFSVLVDRDRMPDEQVMAIQPELEQLGWGLSIQGRKVYLVPFPVSKNRAIEHVKYLAGVKQVIASGDSLLDRGLLDAADYAIAPAHGELYRGFRSGELQGNYGFTAHSGIRAAEDIVQFVMDIMNREGIMSYERTES</sequence>
<keyword evidence="3" id="KW-1185">Reference proteome</keyword>
<feature type="domain" description="Sucrose phosphatase-like" evidence="1">
    <location>
        <begin position="41"/>
        <end position="222"/>
    </location>
</feature>
<dbReference type="Gene3D" id="3.40.50.1000">
    <property type="entry name" value="HAD superfamily/HAD-like"/>
    <property type="match status" value="1"/>
</dbReference>
<dbReference type="STRING" id="1616788.AR543_00320"/>
<accession>A0A172ZLX4</accession>
<evidence type="ECO:0000313" key="3">
    <source>
        <dbReference type="Proteomes" id="UP000078148"/>
    </source>
</evidence>
<dbReference type="SUPFAM" id="SSF56784">
    <property type="entry name" value="HAD-like"/>
    <property type="match status" value="1"/>
</dbReference>
<dbReference type="Proteomes" id="UP000078148">
    <property type="component" value="Chromosome"/>
</dbReference>
<dbReference type="AlphaFoldDB" id="A0A172ZLX4"/>
<dbReference type="Pfam" id="PF05116">
    <property type="entry name" value="S6PP"/>
    <property type="match status" value="1"/>
</dbReference>
<dbReference type="PIRSF" id="PIRSF030802">
    <property type="entry name" value="UCP030802"/>
    <property type="match status" value="1"/>
</dbReference>